<reference evidence="2" key="1">
    <citation type="submission" date="2016-11" db="UniProtKB">
        <authorList>
            <consortium name="WormBaseParasite"/>
        </authorList>
    </citation>
    <scope>IDENTIFICATION</scope>
</reference>
<keyword evidence="1" id="KW-1185">Reference proteome</keyword>
<organism evidence="1 2">
    <name type="scientific">Heterorhabditis bacteriophora</name>
    <name type="common">Entomopathogenic nematode worm</name>
    <dbReference type="NCBI Taxonomy" id="37862"/>
    <lineage>
        <taxon>Eukaryota</taxon>
        <taxon>Metazoa</taxon>
        <taxon>Ecdysozoa</taxon>
        <taxon>Nematoda</taxon>
        <taxon>Chromadorea</taxon>
        <taxon>Rhabditida</taxon>
        <taxon>Rhabditina</taxon>
        <taxon>Rhabditomorpha</taxon>
        <taxon>Strongyloidea</taxon>
        <taxon>Heterorhabditidae</taxon>
        <taxon>Heterorhabditis</taxon>
    </lineage>
</organism>
<dbReference type="AlphaFoldDB" id="A0A1I7X7C5"/>
<sequence>MIRCQLYDVFVDQIRIQKGF</sequence>
<dbReference type="WBParaSite" id="Hba_13326">
    <property type="protein sequence ID" value="Hba_13326"/>
    <property type="gene ID" value="Hba_13326"/>
</dbReference>
<evidence type="ECO:0000313" key="1">
    <source>
        <dbReference type="Proteomes" id="UP000095283"/>
    </source>
</evidence>
<evidence type="ECO:0000313" key="2">
    <source>
        <dbReference type="WBParaSite" id="Hba_13326"/>
    </source>
</evidence>
<dbReference type="Proteomes" id="UP000095283">
    <property type="component" value="Unplaced"/>
</dbReference>
<protein>
    <submittedName>
        <fullName evidence="2">Uncharacterized protein</fullName>
    </submittedName>
</protein>
<proteinExistence type="predicted"/>
<accession>A0A1I7X7C5</accession>
<name>A0A1I7X7C5_HETBA</name>